<evidence type="ECO:0000256" key="12">
    <source>
        <dbReference type="ARBA" id="ARBA00042730"/>
    </source>
</evidence>
<comment type="catalytic activity">
    <reaction evidence="7">
        <text>L-dopachrome = 5,6-dihydroxyindole-2-carboxylate</text>
        <dbReference type="Rhea" id="RHEA:13041"/>
        <dbReference type="ChEBI" id="CHEBI:16875"/>
        <dbReference type="ChEBI" id="CHEBI:57509"/>
        <dbReference type="EC" id="5.3.3.12"/>
    </reaction>
</comment>
<comment type="subcellular location">
    <subcellularLocation>
        <location evidence="1">Secreted</location>
    </subcellularLocation>
</comment>
<evidence type="ECO:0000256" key="10">
    <source>
        <dbReference type="ARBA" id="ARBA00041631"/>
    </source>
</evidence>
<evidence type="ECO:0000256" key="4">
    <source>
        <dbReference type="ARBA" id="ARBA00022525"/>
    </source>
</evidence>
<dbReference type="PANTHER" id="PTHR11954">
    <property type="entry name" value="D-DOPACHROME DECARBOXYLASE"/>
    <property type="match status" value="1"/>
</dbReference>
<keyword evidence="3" id="KW-0202">Cytokine</keyword>
<dbReference type="PANTHER" id="PTHR11954:SF6">
    <property type="entry name" value="MACROPHAGE MIGRATION INHIBITORY FACTOR"/>
    <property type="match status" value="1"/>
</dbReference>
<dbReference type="EC" id="5.3.3.12" evidence="8"/>
<dbReference type="EC" id="5.3.2.1" evidence="9"/>
<name>A0ABR2WK08_9FUNG</name>
<comment type="catalytic activity">
    <reaction evidence="6">
        <text>3-phenylpyruvate = enol-phenylpyruvate</text>
        <dbReference type="Rhea" id="RHEA:17097"/>
        <dbReference type="ChEBI" id="CHEBI:16815"/>
        <dbReference type="ChEBI" id="CHEBI:18005"/>
        <dbReference type="EC" id="5.3.2.1"/>
    </reaction>
</comment>
<evidence type="ECO:0000256" key="5">
    <source>
        <dbReference type="ARBA" id="ARBA00023235"/>
    </source>
</evidence>
<evidence type="ECO:0000256" key="2">
    <source>
        <dbReference type="ARBA" id="ARBA00005851"/>
    </source>
</evidence>
<evidence type="ECO:0000313" key="14">
    <source>
        <dbReference type="Proteomes" id="UP001479436"/>
    </source>
</evidence>
<keyword evidence="14" id="KW-1185">Reference proteome</keyword>
<dbReference type="InterPro" id="IPR001398">
    <property type="entry name" value="Macrophage_inhib_fac"/>
</dbReference>
<comment type="caution">
    <text evidence="13">The sequence shown here is derived from an EMBL/GenBank/DDBJ whole genome shotgun (WGS) entry which is preliminary data.</text>
</comment>
<gene>
    <name evidence="13" type="ORF">K7432_012922</name>
</gene>
<evidence type="ECO:0000256" key="9">
    <source>
        <dbReference type="ARBA" id="ARBA00039086"/>
    </source>
</evidence>
<evidence type="ECO:0000256" key="6">
    <source>
        <dbReference type="ARBA" id="ARBA00036735"/>
    </source>
</evidence>
<keyword evidence="4" id="KW-0964">Secreted</keyword>
<evidence type="ECO:0000256" key="3">
    <source>
        <dbReference type="ARBA" id="ARBA00022514"/>
    </source>
</evidence>
<proteinExistence type="inferred from homology"/>
<dbReference type="EMBL" id="JASJQH010001192">
    <property type="protein sequence ID" value="KAK9761854.1"/>
    <property type="molecule type" value="Genomic_DNA"/>
</dbReference>
<sequence length="114" mass="12382">MPILEVKTNVQARDKEAFLKKASALIAKLTKKPESYVQIVLQTDVSISFGGSTEPAAFLRLTSIGALGLQENKAITSEISLLMEESFGVNSARMYTSFLDVERQDVGHAGDTFA</sequence>
<evidence type="ECO:0000256" key="1">
    <source>
        <dbReference type="ARBA" id="ARBA00004613"/>
    </source>
</evidence>
<evidence type="ECO:0000256" key="8">
    <source>
        <dbReference type="ARBA" id="ARBA00038932"/>
    </source>
</evidence>
<organism evidence="13 14">
    <name type="scientific">Basidiobolus ranarum</name>
    <dbReference type="NCBI Taxonomy" id="34480"/>
    <lineage>
        <taxon>Eukaryota</taxon>
        <taxon>Fungi</taxon>
        <taxon>Fungi incertae sedis</taxon>
        <taxon>Zoopagomycota</taxon>
        <taxon>Entomophthoromycotina</taxon>
        <taxon>Basidiobolomycetes</taxon>
        <taxon>Basidiobolales</taxon>
        <taxon>Basidiobolaceae</taxon>
        <taxon>Basidiobolus</taxon>
    </lineage>
</organism>
<evidence type="ECO:0000256" key="7">
    <source>
        <dbReference type="ARBA" id="ARBA00036823"/>
    </source>
</evidence>
<dbReference type="InterPro" id="IPR014347">
    <property type="entry name" value="Tautomerase/MIF_sf"/>
</dbReference>
<dbReference type="Proteomes" id="UP001479436">
    <property type="component" value="Unassembled WGS sequence"/>
</dbReference>
<comment type="similarity">
    <text evidence="2">Belongs to the MIF family.</text>
</comment>
<evidence type="ECO:0000256" key="11">
    <source>
        <dbReference type="ARBA" id="ARBA00041912"/>
    </source>
</evidence>
<protein>
    <recommendedName>
        <fullName evidence="12">L-dopachrome isomerase</fullName>
        <ecNumber evidence="9">5.3.2.1</ecNumber>
        <ecNumber evidence="8">5.3.3.12</ecNumber>
    </recommendedName>
    <alternativeName>
        <fullName evidence="10">L-dopachrome tautomerase</fullName>
    </alternativeName>
    <alternativeName>
        <fullName evidence="11">Phenylpyruvate tautomerase</fullName>
    </alternativeName>
</protein>
<accession>A0ABR2WK08</accession>
<dbReference type="Pfam" id="PF01187">
    <property type="entry name" value="MIF"/>
    <property type="match status" value="1"/>
</dbReference>
<dbReference type="SUPFAM" id="SSF55331">
    <property type="entry name" value="Tautomerase/MIF"/>
    <property type="match status" value="1"/>
</dbReference>
<keyword evidence="5" id="KW-0413">Isomerase</keyword>
<evidence type="ECO:0000313" key="13">
    <source>
        <dbReference type="EMBL" id="KAK9761854.1"/>
    </source>
</evidence>
<reference evidence="13 14" key="1">
    <citation type="submission" date="2023-04" db="EMBL/GenBank/DDBJ databases">
        <title>Genome of Basidiobolus ranarum AG-B5.</title>
        <authorList>
            <person name="Stajich J.E."/>
            <person name="Carter-House D."/>
            <person name="Gryganskyi A."/>
        </authorList>
    </citation>
    <scope>NUCLEOTIDE SEQUENCE [LARGE SCALE GENOMIC DNA]</scope>
    <source>
        <strain evidence="13 14">AG-B5</strain>
    </source>
</reference>
<dbReference type="Gene3D" id="3.30.429.10">
    <property type="entry name" value="Macrophage Migration Inhibitory Factor"/>
    <property type="match status" value="1"/>
</dbReference>